<evidence type="ECO:0000256" key="1">
    <source>
        <dbReference type="ARBA" id="ARBA00022729"/>
    </source>
</evidence>
<dbReference type="SUPFAM" id="SSF81296">
    <property type="entry name" value="E set domains"/>
    <property type="match status" value="1"/>
</dbReference>
<feature type="domain" description="Chitin-binding type-4" evidence="4">
    <location>
        <begin position="34"/>
        <end position="212"/>
    </location>
</feature>
<keyword evidence="1 3" id="KW-0732">Signal</keyword>
<dbReference type="PANTHER" id="PTHR34823">
    <property type="entry name" value="GLCNAC-BINDING PROTEIN A"/>
    <property type="match status" value="1"/>
</dbReference>
<name>A0A840P6W6_9ACTN</name>
<dbReference type="CDD" id="cd21177">
    <property type="entry name" value="LPMO_AA10"/>
    <property type="match status" value="1"/>
</dbReference>
<dbReference type="EMBL" id="JACHGN010000010">
    <property type="protein sequence ID" value="MBB5135062.1"/>
    <property type="molecule type" value="Genomic_DNA"/>
</dbReference>
<feature type="compositionally biased region" description="Low complexity" evidence="2">
    <location>
        <begin position="221"/>
        <end position="232"/>
    </location>
</feature>
<evidence type="ECO:0000313" key="5">
    <source>
        <dbReference type="EMBL" id="MBB5135062.1"/>
    </source>
</evidence>
<evidence type="ECO:0000256" key="3">
    <source>
        <dbReference type="SAM" id="SignalP"/>
    </source>
</evidence>
<dbReference type="PANTHER" id="PTHR34823:SF1">
    <property type="entry name" value="CHITIN-BINDING TYPE-4 DOMAIN-CONTAINING PROTEIN"/>
    <property type="match status" value="1"/>
</dbReference>
<feature type="compositionally biased region" description="Pro residues" evidence="2">
    <location>
        <begin position="233"/>
        <end position="248"/>
    </location>
</feature>
<feature type="region of interest" description="Disordered" evidence="2">
    <location>
        <begin position="218"/>
        <end position="273"/>
    </location>
</feature>
<feature type="signal peptide" evidence="3">
    <location>
        <begin position="1"/>
        <end position="33"/>
    </location>
</feature>
<dbReference type="Pfam" id="PF03067">
    <property type="entry name" value="LPMO_10"/>
    <property type="match status" value="1"/>
</dbReference>
<gene>
    <name evidence="5" type="ORF">HNP84_004798</name>
</gene>
<dbReference type="InterPro" id="IPR014756">
    <property type="entry name" value="Ig_E-set"/>
</dbReference>
<dbReference type="Gene3D" id="2.70.50.50">
    <property type="entry name" value="chitin-binding protein cbp21"/>
    <property type="match status" value="1"/>
</dbReference>
<dbReference type="InterPro" id="IPR004302">
    <property type="entry name" value="Cellulose/chitin-bd_N"/>
</dbReference>
<dbReference type="RefSeq" id="WP_185052031.1">
    <property type="nucleotide sequence ID" value="NZ_BAABIX010000042.1"/>
</dbReference>
<evidence type="ECO:0000256" key="2">
    <source>
        <dbReference type="SAM" id="MobiDB-lite"/>
    </source>
</evidence>
<evidence type="ECO:0000259" key="4">
    <source>
        <dbReference type="Pfam" id="PF03067"/>
    </source>
</evidence>
<feature type="chain" id="PRO_5032559823" evidence="3">
    <location>
        <begin position="34"/>
        <end position="361"/>
    </location>
</feature>
<dbReference type="InterPro" id="IPR051024">
    <property type="entry name" value="GlcNAc_Chitin_IntDeg"/>
</dbReference>
<protein>
    <submittedName>
        <fullName evidence="5">Chitin-binding protein</fullName>
    </submittedName>
</protein>
<accession>A0A840P6W6</accession>
<proteinExistence type="predicted"/>
<organism evidence="5 6">
    <name type="scientific">Thermocatellispora tengchongensis</name>
    <dbReference type="NCBI Taxonomy" id="1073253"/>
    <lineage>
        <taxon>Bacteria</taxon>
        <taxon>Bacillati</taxon>
        <taxon>Actinomycetota</taxon>
        <taxon>Actinomycetes</taxon>
        <taxon>Streptosporangiales</taxon>
        <taxon>Streptosporangiaceae</taxon>
        <taxon>Thermocatellispora</taxon>
    </lineage>
</organism>
<comment type="caution">
    <text evidence="5">The sequence shown here is derived from an EMBL/GenBank/DDBJ whole genome shotgun (WGS) entry which is preliminary data.</text>
</comment>
<dbReference type="Proteomes" id="UP000578449">
    <property type="component" value="Unassembled WGS sequence"/>
</dbReference>
<keyword evidence="6" id="KW-1185">Reference proteome</keyword>
<sequence length="361" mass="37505">MEITSTARRKALVIAALAAPSLLLPAFSGQAYAHGTMNNPPSRALVCYNENPESPDSAACKQAVALGGTQPLYDWNEVNIADAAGRHRQIIPDGELCSAGRDKYRGLDQARADWPATTLRSGASFTFTYRATAPHRGSFELYVTKNGYDPTAPLKWSDLESTPFAKVTDPALSGGAYTIDARLPSGKQGRHLIYAIWQRSDSPEAFYSCSDVVFTGSSGGTAPTQAPTRPAATPTPPVTPPVTAPPTTAPTHDHEHPLPSPTPTRGGDGDGPLAQVAAGVGVHPAKAARGQSVTVTAVCSSGRVVSVASGAFTRRTTAAGARAETWYPTLTVSASARPGTHAVYVRCAGGGLARTALTVTG</sequence>
<reference evidence="5 6" key="1">
    <citation type="submission" date="2020-08" db="EMBL/GenBank/DDBJ databases">
        <title>Genomic Encyclopedia of Type Strains, Phase IV (KMG-IV): sequencing the most valuable type-strain genomes for metagenomic binning, comparative biology and taxonomic classification.</title>
        <authorList>
            <person name="Goeker M."/>
        </authorList>
    </citation>
    <scope>NUCLEOTIDE SEQUENCE [LARGE SCALE GENOMIC DNA]</scope>
    <source>
        <strain evidence="5 6">DSM 45615</strain>
    </source>
</reference>
<evidence type="ECO:0000313" key="6">
    <source>
        <dbReference type="Proteomes" id="UP000578449"/>
    </source>
</evidence>
<dbReference type="AlphaFoldDB" id="A0A840P6W6"/>